<dbReference type="InterPro" id="IPR036005">
    <property type="entry name" value="Creatinase/aminopeptidase-like"/>
</dbReference>
<comment type="caution">
    <text evidence="3">The sequence shown here is derived from an EMBL/GenBank/DDBJ whole genome shotgun (WGS) entry which is preliminary data.</text>
</comment>
<accession>A0AAE1GBD3</accession>
<dbReference type="Pfam" id="PF16188">
    <property type="entry name" value="Peptidase_M24_C"/>
    <property type="match status" value="1"/>
</dbReference>
<sequence length="210" mass="22968">MNGEAGVSSPGCRCECVGDGVDGCKPGHCDMEDKLLPMQHGPTLHLADGPKGTAGLLQFGANEVAGAARTRLRALYEVGLDYRHGTSHGIGMFLYVHESTYPYYVLGEFMSDEPGYYEDGAFGIRLENTIEVVEATTPYNFTGTSLTFQHATLVPYEAKLIDTTMLTPRQCTLLNEYHSRVLDVAGTEMLNQGRQDGYNWLVTKTTPISC</sequence>
<evidence type="ECO:0000259" key="1">
    <source>
        <dbReference type="Pfam" id="PF00557"/>
    </source>
</evidence>
<dbReference type="EMBL" id="JAWQEG010000542">
    <property type="protein sequence ID" value="KAK3888649.1"/>
    <property type="molecule type" value="Genomic_DNA"/>
</dbReference>
<gene>
    <name evidence="3" type="ORF">Pcinc_007374</name>
</gene>
<keyword evidence="4" id="KW-1185">Reference proteome</keyword>
<reference evidence="3" key="1">
    <citation type="submission" date="2023-10" db="EMBL/GenBank/DDBJ databases">
        <title>Genome assemblies of two species of porcelain crab, Petrolisthes cinctipes and Petrolisthes manimaculis (Anomura: Porcellanidae).</title>
        <authorList>
            <person name="Angst P."/>
        </authorList>
    </citation>
    <scope>NUCLEOTIDE SEQUENCE</scope>
    <source>
        <strain evidence="3">PB745_01</strain>
        <tissue evidence="3">Gill</tissue>
    </source>
</reference>
<organism evidence="3 4">
    <name type="scientific">Petrolisthes cinctipes</name>
    <name type="common">Flat porcelain crab</name>
    <dbReference type="NCBI Taxonomy" id="88211"/>
    <lineage>
        <taxon>Eukaryota</taxon>
        <taxon>Metazoa</taxon>
        <taxon>Ecdysozoa</taxon>
        <taxon>Arthropoda</taxon>
        <taxon>Crustacea</taxon>
        <taxon>Multicrustacea</taxon>
        <taxon>Malacostraca</taxon>
        <taxon>Eumalacostraca</taxon>
        <taxon>Eucarida</taxon>
        <taxon>Decapoda</taxon>
        <taxon>Pleocyemata</taxon>
        <taxon>Anomura</taxon>
        <taxon>Galatheoidea</taxon>
        <taxon>Porcellanidae</taxon>
        <taxon>Petrolisthes</taxon>
    </lineage>
</organism>
<dbReference type="Pfam" id="PF00557">
    <property type="entry name" value="Peptidase_M24"/>
    <property type="match status" value="1"/>
</dbReference>
<dbReference type="InterPro" id="IPR032416">
    <property type="entry name" value="Peptidase_M24_C"/>
</dbReference>
<dbReference type="PANTHER" id="PTHR43763:SF6">
    <property type="entry name" value="XAA-PRO AMINOPEPTIDASE 1"/>
    <property type="match status" value="1"/>
</dbReference>
<dbReference type="AlphaFoldDB" id="A0AAE1GBD3"/>
<evidence type="ECO:0000259" key="2">
    <source>
        <dbReference type="Pfam" id="PF16188"/>
    </source>
</evidence>
<protein>
    <recommendedName>
        <fullName evidence="5">Xaa-Pro aminopeptidase</fullName>
    </recommendedName>
</protein>
<dbReference type="SUPFAM" id="SSF55920">
    <property type="entry name" value="Creatinase/aminopeptidase"/>
    <property type="match status" value="1"/>
</dbReference>
<dbReference type="Gene3D" id="3.90.230.10">
    <property type="entry name" value="Creatinase/methionine aminopeptidase superfamily"/>
    <property type="match status" value="1"/>
</dbReference>
<evidence type="ECO:0000313" key="3">
    <source>
        <dbReference type="EMBL" id="KAK3888649.1"/>
    </source>
</evidence>
<dbReference type="InterPro" id="IPR050422">
    <property type="entry name" value="X-Pro_aminopeptidase_P"/>
</dbReference>
<feature type="domain" description="Peptidase M24" evidence="1">
    <location>
        <begin position="62"/>
        <end position="133"/>
    </location>
</feature>
<dbReference type="InterPro" id="IPR000994">
    <property type="entry name" value="Pept_M24"/>
</dbReference>
<dbReference type="Proteomes" id="UP001286313">
    <property type="component" value="Unassembled WGS sequence"/>
</dbReference>
<proteinExistence type="predicted"/>
<evidence type="ECO:0000313" key="4">
    <source>
        <dbReference type="Proteomes" id="UP001286313"/>
    </source>
</evidence>
<dbReference type="PANTHER" id="PTHR43763">
    <property type="entry name" value="XAA-PRO AMINOPEPTIDASE 1"/>
    <property type="match status" value="1"/>
</dbReference>
<name>A0AAE1GBD3_PETCI</name>
<feature type="domain" description="Peptidase M24 C-terminal" evidence="2">
    <location>
        <begin position="146"/>
        <end position="208"/>
    </location>
</feature>
<evidence type="ECO:0008006" key="5">
    <source>
        <dbReference type="Google" id="ProtNLM"/>
    </source>
</evidence>